<dbReference type="RefSeq" id="WP_012544838.1">
    <property type="nucleotide sequence ID" value="NC_011295.1"/>
</dbReference>
<organism evidence="1 2">
    <name type="scientific">Coprothermobacter proteolyticus (strain ATCC 35245 / DSM 5265 / OCM 4 / BT)</name>
    <dbReference type="NCBI Taxonomy" id="309798"/>
    <lineage>
        <taxon>Bacteria</taxon>
        <taxon>Pseudomonadati</taxon>
        <taxon>Coprothermobacterota</taxon>
        <taxon>Coprothermobacteria</taxon>
        <taxon>Coprothermobacterales</taxon>
        <taxon>Coprothermobacteraceae</taxon>
        <taxon>Coprothermobacter</taxon>
    </lineage>
</organism>
<sequence>MKIEPFRFRESCDLVLLTGRKANSLKELVNGLKTLPDSVVYYHTHHFVTQISQLATELPNDFANWIRDVLLEKVIAERVAALDIIDYATISDLKDAIIRTIEDNMDVESGRKAPQGMEFHFMGVKTFVIDTGVEARNLQEFYEGVKKVPSRSVYFHMVQSRLLLGNPTNDFSLWLSEQLHESELAERISKLDPYTWSVEGLRNKICQMVEERIYEQN</sequence>
<reference evidence="1 2" key="2">
    <citation type="journal article" date="2014" name="Genome Announc.">
        <title>Complete Genome Sequence of Coprothermobacter proteolyticus DSM 5265.</title>
        <authorList>
            <person name="Alexiev A."/>
            <person name="Coil D.A."/>
            <person name="Badger J.H."/>
            <person name="Enticknap J."/>
            <person name="Ward N."/>
            <person name="Robb F.T."/>
            <person name="Eisen J.A."/>
        </authorList>
    </citation>
    <scope>NUCLEOTIDE SEQUENCE [LARGE SCALE GENOMIC DNA]</scope>
    <source>
        <strain evidence="2">ATCC 35245 / DSM 5265 / OCM 4 / BT</strain>
    </source>
</reference>
<reference evidence="2" key="1">
    <citation type="submission" date="2008-08" db="EMBL/GenBank/DDBJ databases">
        <title>The complete genome sequence of Coprothermobacter proteolyticus strain ATCC 5245 / DSM 5265 / BT.</title>
        <authorList>
            <person name="Dodson R.J."/>
            <person name="Durkin A.S."/>
            <person name="Wu M."/>
            <person name="Eisen J."/>
            <person name="Sutton G."/>
        </authorList>
    </citation>
    <scope>NUCLEOTIDE SEQUENCE [LARGE SCALE GENOMIC DNA]</scope>
    <source>
        <strain evidence="2">ATCC 35245 / DSM 5265 / OCM 4 / BT</strain>
    </source>
</reference>
<dbReference type="OrthoDB" id="264053at2"/>
<accession>B5Y6D1</accession>
<dbReference type="STRING" id="309798.COPRO5265_1553"/>
<dbReference type="KEGG" id="cpo:COPRO5265_1553"/>
<dbReference type="InterPro" id="IPR044036">
    <property type="entry name" value="DUF5752"/>
</dbReference>
<protein>
    <submittedName>
        <fullName evidence="1">Uncharacterized protein</fullName>
    </submittedName>
</protein>
<dbReference type="Pfam" id="PF19027">
    <property type="entry name" value="DUF5752"/>
    <property type="match status" value="1"/>
</dbReference>
<dbReference type="EMBL" id="CP001145">
    <property type="protein sequence ID" value="ACI18188.1"/>
    <property type="molecule type" value="Genomic_DNA"/>
</dbReference>
<evidence type="ECO:0000313" key="2">
    <source>
        <dbReference type="Proteomes" id="UP000001732"/>
    </source>
</evidence>
<dbReference type="HOGENOM" id="CLU_104927_0_0_9"/>
<evidence type="ECO:0000313" key="1">
    <source>
        <dbReference type="EMBL" id="ACI18188.1"/>
    </source>
</evidence>
<keyword evidence="2" id="KW-1185">Reference proteome</keyword>
<dbReference type="eggNOG" id="COG0438">
    <property type="taxonomic scope" value="Bacteria"/>
</dbReference>
<dbReference type="AlphaFoldDB" id="B5Y6D1"/>
<name>B5Y6D1_COPPD</name>
<proteinExistence type="predicted"/>
<gene>
    <name evidence="1" type="ordered locus">COPRO5265_1553</name>
</gene>
<dbReference type="Proteomes" id="UP000001732">
    <property type="component" value="Chromosome"/>
</dbReference>